<evidence type="ECO:0000313" key="2">
    <source>
        <dbReference type="Proteomes" id="UP001589734"/>
    </source>
</evidence>
<protein>
    <recommendedName>
        <fullName evidence="3">GLPGLI family protein</fullName>
    </recommendedName>
</protein>
<dbReference type="Proteomes" id="UP001589734">
    <property type="component" value="Unassembled WGS sequence"/>
</dbReference>
<evidence type="ECO:0008006" key="3">
    <source>
        <dbReference type="Google" id="ProtNLM"/>
    </source>
</evidence>
<organism evidence="1 2">
    <name type="scientific">Flavobacterium procerum</name>
    <dbReference type="NCBI Taxonomy" id="1455569"/>
    <lineage>
        <taxon>Bacteria</taxon>
        <taxon>Pseudomonadati</taxon>
        <taxon>Bacteroidota</taxon>
        <taxon>Flavobacteriia</taxon>
        <taxon>Flavobacteriales</taxon>
        <taxon>Flavobacteriaceae</taxon>
        <taxon>Flavobacterium</taxon>
    </lineage>
</organism>
<dbReference type="RefSeq" id="WP_379684994.1">
    <property type="nucleotide sequence ID" value="NZ_JBHLYW010000008.1"/>
</dbReference>
<accession>A0ABV6BPU1</accession>
<keyword evidence="2" id="KW-1185">Reference proteome</keyword>
<dbReference type="EMBL" id="JBHLYW010000008">
    <property type="protein sequence ID" value="MFC0077466.1"/>
    <property type="molecule type" value="Genomic_DNA"/>
</dbReference>
<name>A0ABV6BPU1_9FLAO</name>
<gene>
    <name evidence="1" type="ORF">ACFFLS_10470</name>
</gene>
<comment type="caution">
    <text evidence="1">The sequence shown here is derived from an EMBL/GenBank/DDBJ whole genome shotgun (WGS) entry which is preliminary data.</text>
</comment>
<sequence>MRKLLFVILLLAQNSFSQSTYENGKCIKSKNFSEKERLLNFPFSESQQIKVISLKNKTDDFSPGHDLINHLNSVALGKDTFTPEFYDETATLSTEQINKLTDIIFNFTYTRLPYEWAEVMCYMPRNAILFLDANNKIIAYLEICFGCDNYRSSDKRLNIGEYCNTKYKMLKSIFESSNIKYGISVVD</sequence>
<evidence type="ECO:0000313" key="1">
    <source>
        <dbReference type="EMBL" id="MFC0077466.1"/>
    </source>
</evidence>
<reference evidence="1 2" key="1">
    <citation type="submission" date="2024-09" db="EMBL/GenBank/DDBJ databases">
        <authorList>
            <person name="Sun Q."/>
            <person name="Mori K."/>
        </authorList>
    </citation>
    <scope>NUCLEOTIDE SEQUENCE [LARGE SCALE GENOMIC DNA]</scope>
    <source>
        <strain evidence="1 2">CGMCC 1.12926</strain>
    </source>
</reference>
<proteinExistence type="predicted"/>